<organism evidence="2 3">
    <name type="scientific">Pelagerythrobacter marensis</name>
    <dbReference type="NCBI Taxonomy" id="543877"/>
    <lineage>
        <taxon>Bacteria</taxon>
        <taxon>Pseudomonadati</taxon>
        <taxon>Pseudomonadota</taxon>
        <taxon>Alphaproteobacteria</taxon>
        <taxon>Sphingomonadales</taxon>
        <taxon>Erythrobacteraceae</taxon>
        <taxon>Pelagerythrobacter</taxon>
    </lineage>
</organism>
<proteinExistence type="predicted"/>
<reference evidence="2 3" key="1">
    <citation type="submission" date="2015-06" db="EMBL/GenBank/DDBJ databases">
        <authorList>
            <person name="Kim K.M."/>
        </authorList>
    </citation>
    <scope>NUCLEOTIDE SEQUENCE [LARGE SCALE GENOMIC DNA]</scope>
    <source>
        <strain evidence="2 3">KCTC 22370</strain>
    </source>
</reference>
<dbReference type="Pfam" id="PF20398">
    <property type="entry name" value="DUF6691"/>
    <property type="match status" value="1"/>
</dbReference>
<keyword evidence="1" id="KW-1133">Transmembrane helix</keyword>
<accession>A0A0G3X4B5</accession>
<name>A0A0G3X4B5_9SPHN</name>
<dbReference type="Proteomes" id="UP000037643">
    <property type="component" value="Chromosome"/>
</dbReference>
<sequence length="149" mass="15775">MMRNALAALLVGIIFGAGLALSDMINPARVLAFLDVAGRWDPTLLYVMGAALIPSALAYLVRRRMTHPMLADEFHVPENAGLDRRLLIGAALFGIGWGIAGFCPGPAFAGLVLGAWQVWLFVAAMLVGMAAHRLLPQPAENSGKPKAAT</sequence>
<dbReference type="STRING" id="543877.AM2010_301"/>
<evidence type="ECO:0000313" key="2">
    <source>
        <dbReference type="EMBL" id="AKM06390.1"/>
    </source>
</evidence>
<dbReference type="KEGG" id="amx:AM2010_301"/>
<keyword evidence="1" id="KW-0812">Transmembrane</keyword>
<dbReference type="InterPro" id="IPR046513">
    <property type="entry name" value="DUF6691"/>
</dbReference>
<dbReference type="AlphaFoldDB" id="A0A0G3X4B5"/>
<keyword evidence="3" id="KW-1185">Reference proteome</keyword>
<feature type="transmembrane region" description="Helical" evidence="1">
    <location>
        <begin position="86"/>
        <end position="109"/>
    </location>
</feature>
<gene>
    <name evidence="2" type="ORF">AM2010_301</name>
</gene>
<dbReference type="EMBL" id="CP011805">
    <property type="protein sequence ID" value="AKM06390.1"/>
    <property type="molecule type" value="Genomic_DNA"/>
</dbReference>
<dbReference type="RefSeq" id="WP_047805567.1">
    <property type="nucleotide sequence ID" value="NZ_CP011805.1"/>
</dbReference>
<dbReference type="PATRIC" id="fig|543877.4.peg.303"/>
<evidence type="ECO:0000256" key="1">
    <source>
        <dbReference type="SAM" id="Phobius"/>
    </source>
</evidence>
<feature type="transmembrane region" description="Helical" evidence="1">
    <location>
        <begin position="115"/>
        <end position="135"/>
    </location>
</feature>
<feature type="transmembrane region" description="Helical" evidence="1">
    <location>
        <begin position="44"/>
        <end position="61"/>
    </location>
</feature>
<keyword evidence="1" id="KW-0472">Membrane</keyword>
<evidence type="ECO:0000313" key="3">
    <source>
        <dbReference type="Proteomes" id="UP000037643"/>
    </source>
</evidence>
<protein>
    <submittedName>
        <fullName evidence="2">Transporter</fullName>
    </submittedName>
</protein>